<evidence type="ECO:0000256" key="2">
    <source>
        <dbReference type="ARBA" id="ARBA00022801"/>
    </source>
</evidence>
<dbReference type="PRINTS" id="PR00132">
    <property type="entry name" value="GLHYDRLASE2"/>
</dbReference>
<evidence type="ECO:0000259" key="6">
    <source>
        <dbReference type="Pfam" id="PF02836"/>
    </source>
</evidence>
<evidence type="ECO:0000256" key="4">
    <source>
        <dbReference type="SAM" id="MobiDB-lite"/>
    </source>
</evidence>
<feature type="domain" description="Glycoside hydrolase family 2 catalytic" evidence="6">
    <location>
        <begin position="270"/>
        <end position="459"/>
    </location>
</feature>
<keyword evidence="10" id="KW-1185">Reference proteome</keyword>
<dbReference type="InterPro" id="IPR032311">
    <property type="entry name" value="DUF4982"/>
</dbReference>
<dbReference type="GO" id="GO:0004553">
    <property type="term" value="F:hydrolase activity, hydrolyzing O-glycosyl compounds"/>
    <property type="evidence" value="ECO:0007669"/>
    <property type="project" value="InterPro"/>
</dbReference>
<keyword evidence="3" id="KW-0326">Glycosidase</keyword>
<dbReference type="Pfam" id="PF02836">
    <property type="entry name" value="Glyco_hydro_2_C"/>
    <property type="match status" value="1"/>
</dbReference>
<evidence type="ECO:0000259" key="8">
    <source>
        <dbReference type="Pfam" id="PF18565"/>
    </source>
</evidence>
<evidence type="ECO:0000313" key="9">
    <source>
        <dbReference type="EMBL" id="RKS73777.1"/>
    </source>
</evidence>
<dbReference type="Gene3D" id="3.20.20.80">
    <property type="entry name" value="Glycosidases"/>
    <property type="match status" value="1"/>
</dbReference>
<evidence type="ECO:0000259" key="7">
    <source>
        <dbReference type="Pfam" id="PF16355"/>
    </source>
</evidence>
<feature type="domain" description="Glycoside hydrolase family 2" evidence="8">
    <location>
        <begin position="686"/>
        <end position="771"/>
    </location>
</feature>
<evidence type="ECO:0000259" key="5">
    <source>
        <dbReference type="Pfam" id="PF00703"/>
    </source>
</evidence>
<feature type="domain" description="Glycoside hydrolase family 2 immunoglobulin-like beta-sandwich" evidence="5">
    <location>
        <begin position="165"/>
        <end position="262"/>
    </location>
</feature>
<organism evidence="9 10">
    <name type="scientific">Motilibacter peucedani</name>
    <dbReference type="NCBI Taxonomy" id="598650"/>
    <lineage>
        <taxon>Bacteria</taxon>
        <taxon>Bacillati</taxon>
        <taxon>Actinomycetota</taxon>
        <taxon>Actinomycetes</taxon>
        <taxon>Motilibacterales</taxon>
        <taxon>Motilibacteraceae</taxon>
        <taxon>Motilibacter</taxon>
    </lineage>
</organism>
<dbReference type="Pfam" id="PF18565">
    <property type="entry name" value="Glyco_hydro2_C5"/>
    <property type="match status" value="1"/>
</dbReference>
<dbReference type="Pfam" id="PF16355">
    <property type="entry name" value="DUF4982"/>
    <property type="match status" value="1"/>
</dbReference>
<name>A0A420XNK5_9ACTN</name>
<dbReference type="Gene3D" id="2.60.120.260">
    <property type="entry name" value="Galactose-binding domain-like"/>
    <property type="match status" value="1"/>
</dbReference>
<dbReference type="OrthoDB" id="9762066at2"/>
<dbReference type="InterPro" id="IPR017853">
    <property type="entry name" value="GH"/>
</dbReference>
<feature type="domain" description="DUF4982" evidence="7">
    <location>
        <begin position="601"/>
        <end position="658"/>
    </location>
</feature>
<keyword evidence="2 9" id="KW-0378">Hydrolase</keyword>
<dbReference type="RefSeq" id="WP_121193593.1">
    <property type="nucleotide sequence ID" value="NZ_RBWV01000012.1"/>
</dbReference>
<dbReference type="SUPFAM" id="SSF49303">
    <property type="entry name" value="beta-Galactosidase/glucuronidase domain"/>
    <property type="match status" value="1"/>
</dbReference>
<dbReference type="GO" id="GO:0005975">
    <property type="term" value="P:carbohydrate metabolic process"/>
    <property type="evidence" value="ECO:0007669"/>
    <property type="project" value="InterPro"/>
</dbReference>
<sequence>MRRETPLLTGWRFTLGDSPGAESPDHDDSGWRAQAVPHDWGIEGPHDRGLASATGFLPAGIGWYRVAFELVPEPGTRHFVHFDGVYRGSDVWLNGVHLGHRGSGFASFTYELTDALDPSGRQVLAVRVDHSAHADSRWYTGSGINRPVTLVSTGTARLAEWGVVVTTPQVSAESATVAVRVRLDIAGAAPDGLTVDCALRGPDDRRVAGAAAEVTDGGAALELSLDAPSLWSPEHPHLYRLRVELRAGDEVLDDEEVAVGVRSFRFDPDAGFFLNGRSTTLRGVCLHDDAGVLGTAVPSEVWERRLHVLKAAGTNAVRMSHNPHAAYLYDLCDRLGFLVQDEAFDEWEVNKNKWLEGWNLGEPGNEGTAADFVAEGERDLADMVRRGRNHPSIVMWSIGNEIDYPNDPYSHPALDIGPNPQIYGSGYEPERPDAARMGEIARRLVAVVKEHDDTRPVTAGLAAAVVANEVGFADALDVVGYNYQEYRYADDHAAYPARVLYGSENSHTWDAWRGVADNDFISGQFLWTGVDYLGEVHEWPARGNGAGLLDLAGFPKPHYHWRRSLWSPVPMAWLGVAPLPVPEGRGWPYRDVVRAWDSAVGTTARVVCFTTCESAELFVNDVSAGVRHRTESTDGALHWDVAYEPGSLYVVASDAGEEPVTDLLHTAGPPAALVLGVDRPQLAPGQLAHVTVHVVDAADNPVPRYDGRLHWEVEGPVTLVALETGDLLDREDGRSGSRRAHLGRMVGFVRADGPGAATVTVRVDGLPPATVLVSEPVAR</sequence>
<dbReference type="InterPro" id="IPR036156">
    <property type="entry name" value="Beta-gal/glucu_dom_sf"/>
</dbReference>
<dbReference type="InterPro" id="IPR008979">
    <property type="entry name" value="Galactose-bd-like_sf"/>
</dbReference>
<dbReference type="InterPro" id="IPR040605">
    <property type="entry name" value="Glyco_hydro2_dom5"/>
</dbReference>
<accession>A0A420XNK5</accession>
<dbReference type="Pfam" id="PF00703">
    <property type="entry name" value="Glyco_hydro_2"/>
    <property type="match status" value="1"/>
</dbReference>
<dbReference type="InterPro" id="IPR013783">
    <property type="entry name" value="Ig-like_fold"/>
</dbReference>
<dbReference type="InterPro" id="IPR051913">
    <property type="entry name" value="GH2_Domain-Containing"/>
</dbReference>
<dbReference type="SUPFAM" id="SSF51445">
    <property type="entry name" value="(Trans)glycosidases"/>
    <property type="match status" value="1"/>
</dbReference>
<dbReference type="PANTHER" id="PTHR42732">
    <property type="entry name" value="BETA-GALACTOSIDASE"/>
    <property type="match status" value="1"/>
</dbReference>
<dbReference type="Gene3D" id="2.60.40.10">
    <property type="entry name" value="Immunoglobulins"/>
    <property type="match status" value="3"/>
</dbReference>
<dbReference type="EMBL" id="RBWV01000012">
    <property type="protein sequence ID" value="RKS73777.1"/>
    <property type="molecule type" value="Genomic_DNA"/>
</dbReference>
<proteinExistence type="inferred from homology"/>
<comment type="similarity">
    <text evidence="1">Belongs to the glycosyl hydrolase 2 family.</text>
</comment>
<evidence type="ECO:0000256" key="1">
    <source>
        <dbReference type="ARBA" id="ARBA00007401"/>
    </source>
</evidence>
<dbReference type="Proteomes" id="UP000281955">
    <property type="component" value="Unassembled WGS sequence"/>
</dbReference>
<feature type="region of interest" description="Disordered" evidence="4">
    <location>
        <begin position="1"/>
        <end position="33"/>
    </location>
</feature>
<dbReference type="PANTHER" id="PTHR42732:SF1">
    <property type="entry name" value="BETA-MANNOSIDASE"/>
    <property type="match status" value="1"/>
</dbReference>
<gene>
    <name evidence="9" type="ORF">CLV35_2268</name>
</gene>
<evidence type="ECO:0000313" key="10">
    <source>
        <dbReference type="Proteomes" id="UP000281955"/>
    </source>
</evidence>
<dbReference type="InterPro" id="IPR006102">
    <property type="entry name" value="Ig-like_GH2"/>
</dbReference>
<protein>
    <submittedName>
        <fullName evidence="9">Glycosyl hydrolase family 2</fullName>
    </submittedName>
</protein>
<dbReference type="InterPro" id="IPR006101">
    <property type="entry name" value="Glyco_hydro_2"/>
</dbReference>
<comment type="caution">
    <text evidence="9">The sequence shown here is derived from an EMBL/GenBank/DDBJ whole genome shotgun (WGS) entry which is preliminary data.</text>
</comment>
<dbReference type="AlphaFoldDB" id="A0A420XNK5"/>
<evidence type="ECO:0000256" key="3">
    <source>
        <dbReference type="ARBA" id="ARBA00023295"/>
    </source>
</evidence>
<dbReference type="InterPro" id="IPR006103">
    <property type="entry name" value="Glyco_hydro_2_cat"/>
</dbReference>
<dbReference type="InParanoid" id="A0A420XNK5"/>
<dbReference type="SUPFAM" id="SSF49785">
    <property type="entry name" value="Galactose-binding domain-like"/>
    <property type="match status" value="1"/>
</dbReference>
<reference evidence="9 10" key="1">
    <citation type="submission" date="2018-10" db="EMBL/GenBank/DDBJ databases">
        <title>Genomic Encyclopedia of Archaeal and Bacterial Type Strains, Phase II (KMG-II): from individual species to whole genera.</title>
        <authorList>
            <person name="Goeker M."/>
        </authorList>
    </citation>
    <scope>NUCLEOTIDE SEQUENCE [LARGE SCALE GENOMIC DNA]</scope>
    <source>
        <strain evidence="9 10">RP-AC37</strain>
    </source>
</reference>